<feature type="transmembrane region" description="Helical" evidence="2">
    <location>
        <begin position="239"/>
        <end position="261"/>
    </location>
</feature>
<dbReference type="EMBL" id="JACOPE010000001">
    <property type="protein sequence ID" value="MBC5683644.1"/>
    <property type="molecule type" value="Genomic_DNA"/>
</dbReference>
<keyword evidence="4" id="KW-0482">Metalloprotease</keyword>
<organism evidence="4 5">
    <name type="scientific">Ruminococcus hominis</name>
    <dbReference type="NCBI Taxonomy" id="2763065"/>
    <lineage>
        <taxon>Bacteria</taxon>
        <taxon>Bacillati</taxon>
        <taxon>Bacillota</taxon>
        <taxon>Clostridia</taxon>
        <taxon>Eubacteriales</taxon>
        <taxon>Oscillospiraceae</taxon>
        <taxon>Ruminococcus</taxon>
    </lineage>
</organism>
<feature type="transmembrane region" description="Helical" evidence="2">
    <location>
        <begin position="76"/>
        <end position="98"/>
    </location>
</feature>
<feature type="region of interest" description="Disordered" evidence="1">
    <location>
        <begin position="293"/>
        <end position="314"/>
    </location>
</feature>
<dbReference type="PANTHER" id="PTHR36435">
    <property type="entry name" value="SLR1288 PROTEIN"/>
    <property type="match status" value="1"/>
</dbReference>
<keyword evidence="5" id="KW-1185">Reference proteome</keyword>
<reference evidence="4 5" key="1">
    <citation type="submission" date="2020-08" db="EMBL/GenBank/DDBJ databases">
        <title>Genome public.</title>
        <authorList>
            <person name="Liu C."/>
            <person name="Sun Q."/>
        </authorList>
    </citation>
    <scope>NUCLEOTIDE SEQUENCE [LARGE SCALE GENOMIC DNA]</scope>
    <source>
        <strain evidence="4 5">NSJ-13</strain>
    </source>
</reference>
<dbReference type="InterPro" id="IPR052710">
    <property type="entry name" value="CAAX_protease"/>
</dbReference>
<keyword evidence="2" id="KW-0472">Membrane</keyword>
<dbReference type="SUPFAM" id="SSF103473">
    <property type="entry name" value="MFS general substrate transporter"/>
    <property type="match status" value="1"/>
</dbReference>
<evidence type="ECO:0000256" key="1">
    <source>
        <dbReference type="SAM" id="MobiDB-lite"/>
    </source>
</evidence>
<feature type="transmembrane region" description="Helical" evidence="2">
    <location>
        <begin position="161"/>
        <end position="180"/>
    </location>
</feature>
<evidence type="ECO:0000256" key="2">
    <source>
        <dbReference type="SAM" id="Phobius"/>
    </source>
</evidence>
<feature type="transmembrane region" description="Helical" evidence="2">
    <location>
        <begin position="267"/>
        <end position="286"/>
    </location>
</feature>
<feature type="domain" description="CAAX prenyl protease 2/Lysostaphin resistance protein A-like" evidence="3">
    <location>
        <begin position="160"/>
        <end position="247"/>
    </location>
</feature>
<keyword evidence="2" id="KW-0812">Transmembrane</keyword>
<name>A0ABR7G879_9FIRM</name>
<gene>
    <name evidence="4" type="ORF">H8S40_08710</name>
</gene>
<dbReference type="InterPro" id="IPR036259">
    <property type="entry name" value="MFS_trans_sf"/>
</dbReference>
<dbReference type="PANTHER" id="PTHR36435:SF1">
    <property type="entry name" value="CAAX AMINO TERMINAL PROTEASE FAMILY PROTEIN"/>
    <property type="match status" value="1"/>
</dbReference>
<keyword evidence="4" id="KW-0645">Protease</keyword>
<proteinExistence type="predicted"/>
<protein>
    <submittedName>
        <fullName evidence="4">CPBP family intramembrane metalloprotease</fullName>
    </submittedName>
</protein>
<accession>A0ABR7G879</accession>
<dbReference type="Pfam" id="PF02517">
    <property type="entry name" value="Rce1-like"/>
    <property type="match status" value="1"/>
</dbReference>
<keyword evidence="4" id="KW-0378">Hydrolase</keyword>
<feature type="transmembrane region" description="Helical" evidence="2">
    <location>
        <begin position="12"/>
        <end position="37"/>
    </location>
</feature>
<keyword evidence="2" id="KW-1133">Transmembrane helix</keyword>
<feature type="compositionally biased region" description="Basic and acidic residues" evidence="1">
    <location>
        <begin position="293"/>
        <end position="306"/>
    </location>
</feature>
<sequence length="314" mass="35154">MNNKPIKNPFWYVFGPLFVYWIVGICVSIGTACVLVIGNVDEFAKVISGIDTGSADAMTMAMQQCSLLAMKLELKYALEIQCVKAICSIFACSVFYFKDRKREKEENAQMPEKATWSKYIFLLVFAVAYNIGVSCLSYMVQLVSGNSSFQNTSAIFYNSKFWLQIVGLSILVPIMEELLFRGIIYKRMRTKTPFLRAAMFSAILFSFMHSNAIQMVNALVLGLVLAYVYDKYGSFKAPVFTHMIANLTAVIGTNTGIFNGFAKSPEILGVTVVICTFVAAVMFTMIQRMDTGLKPEQPSDKSDDSQKPNLDMFR</sequence>
<dbReference type="Proteomes" id="UP000631576">
    <property type="component" value="Unassembled WGS sequence"/>
</dbReference>
<evidence type="ECO:0000313" key="5">
    <source>
        <dbReference type="Proteomes" id="UP000631576"/>
    </source>
</evidence>
<dbReference type="PROSITE" id="PS51257">
    <property type="entry name" value="PROKAR_LIPOPROTEIN"/>
    <property type="match status" value="1"/>
</dbReference>
<dbReference type="GO" id="GO:0008237">
    <property type="term" value="F:metallopeptidase activity"/>
    <property type="evidence" value="ECO:0007669"/>
    <property type="project" value="UniProtKB-KW"/>
</dbReference>
<dbReference type="InterPro" id="IPR003675">
    <property type="entry name" value="Rce1/LyrA-like_dom"/>
</dbReference>
<comment type="caution">
    <text evidence="4">The sequence shown here is derived from an EMBL/GenBank/DDBJ whole genome shotgun (WGS) entry which is preliminary data.</text>
</comment>
<dbReference type="RefSeq" id="WP_186865066.1">
    <property type="nucleotide sequence ID" value="NZ_JACOPE010000001.1"/>
</dbReference>
<feature type="transmembrane region" description="Helical" evidence="2">
    <location>
        <begin position="119"/>
        <end position="141"/>
    </location>
</feature>
<evidence type="ECO:0000259" key="3">
    <source>
        <dbReference type="Pfam" id="PF02517"/>
    </source>
</evidence>
<evidence type="ECO:0000313" key="4">
    <source>
        <dbReference type="EMBL" id="MBC5683644.1"/>
    </source>
</evidence>